<evidence type="ECO:0000313" key="1">
    <source>
        <dbReference type="EMBL" id="GII22877.1"/>
    </source>
</evidence>
<sequence length="139" mass="14626">MAAKVTAMSIEVPLRDRLRAALPAAMKARDRVAVAALRSALAAIDNAEAVAAPAVRGLAIEQTPVGVGAAETPRRVLTQAEVEEIVRTEVAEREAAARDYDRAGRPEHAERLRAEAAVLSGHLHIEIPPGSRSSPTPTG</sequence>
<dbReference type="SUPFAM" id="SSF89095">
    <property type="entry name" value="GatB/YqeY motif"/>
    <property type="match status" value="1"/>
</dbReference>
<dbReference type="InterPro" id="IPR019004">
    <property type="entry name" value="YqeY/Aim41"/>
</dbReference>
<dbReference type="EMBL" id="BOON01000022">
    <property type="protein sequence ID" value="GII22877.1"/>
    <property type="molecule type" value="Genomic_DNA"/>
</dbReference>
<gene>
    <name evidence="1" type="ORF">Pme01_24740</name>
</gene>
<proteinExistence type="predicted"/>
<dbReference type="Gene3D" id="1.10.1510.10">
    <property type="entry name" value="Uncharacterised protein YqeY/AIM41 PF09424, N-terminal domain"/>
    <property type="match status" value="1"/>
</dbReference>
<dbReference type="GO" id="GO:0016884">
    <property type="term" value="F:carbon-nitrogen ligase activity, with glutamine as amido-N-donor"/>
    <property type="evidence" value="ECO:0007669"/>
    <property type="project" value="InterPro"/>
</dbReference>
<dbReference type="InterPro" id="IPR042184">
    <property type="entry name" value="YqeY/Aim41_N"/>
</dbReference>
<accession>A0A8J3TBK6</accession>
<keyword evidence="2" id="KW-1185">Reference proteome</keyword>
<dbReference type="AlphaFoldDB" id="A0A8J3TBK6"/>
<comment type="caution">
    <text evidence="1">The sequence shown here is derived from an EMBL/GenBank/DDBJ whole genome shotgun (WGS) entry which is preliminary data.</text>
</comment>
<dbReference type="PANTHER" id="PTHR28055:SF1">
    <property type="entry name" value="ALTERED INHERITANCE OF MITOCHONDRIA PROTEIN 41, MITOCHONDRIAL"/>
    <property type="match status" value="1"/>
</dbReference>
<evidence type="ECO:0000313" key="2">
    <source>
        <dbReference type="Proteomes" id="UP000599074"/>
    </source>
</evidence>
<dbReference type="PANTHER" id="PTHR28055">
    <property type="entry name" value="ALTERED INHERITANCE OF MITOCHONDRIA PROTEIN 41, MITOCHONDRIAL"/>
    <property type="match status" value="1"/>
</dbReference>
<organism evidence="1 2">
    <name type="scientific">Planosporangium mesophilum</name>
    <dbReference type="NCBI Taxonomy" id="689768"/>
    <lineage>
        <taxon>Bacteria</taxon>
        <taxon>Bacillati</taxon>
        <taxon>Actinomycetota</taxon>
        <taxon>Actinomycetes</taxon>
        <taxon>Micromonosporales</taxon>
        <taxon>Micromonosporaceae</taxon>
        <taxon>Planosporangium</taxon>
    </lineage>
</organism>
<name>A0A8J3TBK6_9ACTN</name>
<reference evidence="1" key="1">
    <citation type="submission" date="2021-01" db="EMBL/GenBank/DDBJ databases">
        <title>Whole genome shotgun sequence of Planosporangium mesophilum NBRC 109066.</title>
        <authorList>
            <person name="Komaki H."/>
            <person name="Tamura T."/>
        </authorList>
    </citation>
    <scope>NUCLEOTIDE SEQUENCE</scope>
    <source>
        <strain evidence="1">NBRC 109066</strain>
    </source>
</reference>
<evidence type="ECO:0008006" key="3">
    <source>
        <dbReference type="Google" id="ProtNLM"/>
    </source>
</evidence>
<protein>
    <recommendedName>
        <fullName evidence="3">GatB/YqeY domain-containing protein</fullName>
    </recommendedName>
</protein>
<dbReference type="InterPro" id="IPR003789">
    <property type="entry name" value="Asn/Gln_tRNA_amidoTrase-B-like"/>
</dbReference>
<dbReference type="Proteomes" id="UP000599074">
    <property type="component" value="Unassembled WGS sequence"/>
</dbReference>